<feature type="transmembrane region" description="Helical" evidence="2">
    <location>
        <begin position="224"/>
        <end position="246"/>
    </location>
</feature>
<feature type="transmembrane region" description="Helical" evidence="2">
    <location>
        <begin position="337"/>
        <end position="357"/>
    </location>
</feature>
<keyword evidence="2" id="KW-0472">Membrane</keyword>
<keyword evidence="4" id="KW-1185">Reference proteome</keyword>
<dbReference type="Gene3D" id="1.20.1250.20">
    <property type="entry name" value="MFS general substrate transporter like domains"/>
    <property type="match status" value="2"/>
</dbReference>
<feature type="transmembrane region" description="Helical" evidence="2">
    <location>
        <begin position="267"/>
        <end position="293"/>
    </location>
</feature>
<sequence>MAPSLLKASVVVVPNLLTTYIMSIMATYLTDVWELSITHAAAIVNLYSGMVGIIPVGLICVVYMTGFTGSYWMILLSRFSFTAGLVLLTLSTPPVLSWATGTCSASEAECIGQVQKILFYTSLPLIAVGVSAHLASTLTFLDELLKQKKSEPLLPSSSESDEQTPPTTTTTTTTPESNGTAGGRANSFLSYFTTEHFFGVILMVLFPAAALLAIGYISSWWIKFGIGAICTLVSTSIFLSGLSSYPRGPRPQPIRLTKIFRVQDTKTILTLIATCTTCIITGVVISIGNTYFIEQATDLNHYVGSLWVPVIIFPVYFQELSKKLCAREIKRCAGYHVFGIAVSMVFATLCCITAAKVETRRLGLVESEGFVDEPTSVISMTMFWLLPQFLLLGVAEDLSERSVIKIFTEKLEIKTPEEDVDAKAIREDKNMYMKMFAQAVSGVGIICGVLSVYVVGEISAKVGGTSWFQYTLNKSHLDNYYWALAALSAANLVVYVLLYFLDLI</sequence>
<feature type="transmembrane region" description="Helical" evidence="2">
    <location>
        <begin position="42"/>
        <end position="64"/>
    </location>
</feature>
<name>A0A6J5XRX4_PRUAR</name>
<feature type="transmembrane region" description="Helical" evidence="2">
    <location>
        <begin position="71"/>
        <end position="90"/>
    </location>
</feature>
<organism evidence="3 4">
    <name type="scientific">Prunus armeniaca</name>
    <name type="common">Apricot</name>
    <name type="synonym">Armeniaca vulgaris</name>
    <dbReference type="NCBI Taxonomy" id="36596"/>
    <lineage>
        <taxon>Eukaryota</taxon>
        <taxon>Viridiplantae</taxon>
        <taxon>Streptophyta</taxon>
        <taxon>Embryophyta</taxon>
        <taxon>Tracheophyta</taxon>
        <taxon>Spermatophyta</taxon>
        <taxon>Magnoliopsida</taxon>
        <taxon>eudicotyledons</taxon>
        <taxon>Gunneridae</taxon>
        <taxon>Pentapetalae</taxon>
        <taxon>rosids</taxon>
        <taxon>fabids</taxon>
        <taxon>Rosales</taxon>
        <taxon>Rosaceae</taxon>
        <taxon>Amygdaloideae</taxon>
        <taxon>Amygdaleae</taxon>
        <taxon>Prunus</taxon>
    </lineage>
</organism>
<evidence type="ECO:0000313" key="3">
    <source>
        <dbReference type="EMBL" id="CAB4315103.1"/>
    </source>
</evidence>
<keyword evidence="2" id="KW-0812">Transmembrane</keyword>
<dbReference type="Proteomes" id="UP000507245">
    <property type="component" value="Unassembled WGS sequence"/>
</dbReference>
<feature type="transmembrane region" description="Helical" evidence="2">
    <location>
        <begin position="117"/>
        <end position="141"/>
    </location>
</feature>
<feature type="transmembrane region" description="Helical" evidence="2">
    <location>
        <begin position="197"/>
        <end position="218"/>
    </location>
</feature>
<proteinExistence type="predicted"/>
<dbReference type="AlphaFoldDB" id="A0A6J5XRX4"/>
<evidence type="ECO:0000313" key="4">
    <source>
        <dbReference type="Proteomes" id="UP000507245"/>
    </source>
</evidence>
<dbReference type="InterPro" id="IPR036259">
    <property type="entry name" value="MFS_trans_sf"/>
</dbReference>
<feature type="compositionally biased region" description="Low complexity" evidence="1">
    <location>
        <begin position="152"/>
        <end position="175"/>
    </location>
</feature>
<dbReference type="EMBL" id="CAEKKB010000006">
    <property type="protein sequence ID" value="CAB4315103.1"/>
    <property type="molecule type" value="Genomic_DNA"/>
</dbReference>
<feature type="transmembrane region" description="Helical" evidence="2">
    <location>
        <begin position="436"/>
        <end position="460"/>
    </location>
</feature>
<gene>
    <name evidence="3" type="ORF">ORAREDHAP_LOCUS39687</name>
</gene>
<feature type="transmembrane region" description="Helical" evidence="2">
    <location>
        <begin position="480"/>
        <end position="501"/>
    </location>
</feature>
<dbReference type="OrthoDB" id="1181826at2759"/>
<evidence type="ECO:0000256" key="2">
    <source>
        <dbReference type="SAM" id="Phobius"/>
    </source>
</evidence>
<keyword evidence="2" id="KW-1133">Transmembrane helix</keyword>
<accession>A0A6J5XRX4</accession>
<feature type="region of interest" description="Disordered" evidence="1">
    <location>
        <begin position="151"/>
        <end position="181"/>
    </location>
</feature>
<reference evidence="4" key="1">
    <citation type="journal article" date="2020" name="Genome Biol.">
        <title>Gamete binning: chromosome-level and haplotype-resolved genome assembly enabled by high-throughput single-cell sequencing of gamete genomes.</title>
        <authorList>
            <person name="Campoy J.A."/>
            <person name="Sun H."/>
            <person name="Goel M."/>
            <person name="Jiao W.-B."/>
            <person name="Folz-Donahue K."/>
            <person name="Wang N."/>
            <person name="Rubio M."/>
            <person name="Liu C."/>
            <person name="Kukat C."/>
            <person name="Ruiz D."/>
            <person name="Huettel B."/>
            <person name="Schneeberger K."/>
        </authorList>
    </citation>
    <scope>NUCLEOTIDE SEQUENCE [LARGE SCALE GENOMIC DNA]</scope>
    <source>
        <strain evidence="4">cv. Rojo Pasion</strain>
    </source>
</reference>
<dbReference type="PANTHER" id="PTHR11654">
    <property type="entry name" value="OLIGOPEPTIDE TRANSPORTER-RELATED"/>
    <property type="match status" value="1"/>
</dbReference>
<protein>
    <submittedName>
        <fullName evidence="3">Uncharacterized protein</fullName>
    </submittedName>
</protein>
<feature type="transmembrane region" description="Helical" evidence="2">
    <location>
        <begin position="299"/>
        <end position="317"/>
    </location>
</feature>
<feature type="transmembrane region" description="Helical" evidence="2">
    <location>
        <begin position="12"/>
        <end position="30"/>
    </location>
</feature>
<evidence type="ECO:0000256" key="1">
    <source>
        <dbReference type="SAM" id="MobiDB-lite"/>
    </source>
</evidence>